<proteinExistence type="predicted"/>
<protein>
    <submittedName>
        <fullName evidence="3">IS5 family transposase</fullName>
    </submittedName>
</protein>
<dbReference type="Pfam" id="PF13340">
    <property type="entry name" value="DUF4096"/>
    <property type="match status" value="1"/>
</dbReference>
<reference evidence="3 4" key="2">
    <citation type="submission" date="2024-01" db="EMBL/GenBank/DDBJ databases">
        <authorList>
            <person name="Xie X."/>
        </authorList>
    </citation>
    <scope>NUCLEOTIDE SEQUENCE [LARGE SCALE GENOMIC DNA]</scope>
    <source>
        <strain evidence="3">SCUT-1</strain>
    </source>
</reference>
<reference evidence="4" key="1">
    <citation type="submission" date="2023-07" db="EMBL/GenBank/DDBJ databases">
        <title>The carbon used by Thiothrix.</title>
        <authorList>
            <person name="Chen L."/>
        </authorList>
    </citation>
    <scope>NUCLEOTIDE SEQUENCE [LARGE SCALE GENOMIC DNA]</scope>
</reference>
<dbReference type="InterPro" id="IPR052909">
    <property type="entry name" value="Transposase_6_like"/>
</dbReference>
<dbReference type="PANTHER" id="PTHR46637:SF1">
    <property type="entry name" value="BLL5188 PROTEIN"/>
    <property type="match status" value="1"/>
</dbReference>
<dbReference type="Proteomes" id="UP001308005">
    <property type="component" value="Unassembled WGS sequence"/>
</dbReference>
<keyword evidence="4" id="KW-1185">Reference proteome</keyword>
<feature type="domain" description="Insertion element IS402-like" evidence="2">
    <location>
        <begin position="7"/>
        <end position="80"/>
    </location>
</feature>
<evidence type="ECO:0000313" key="3">
    <source>
        <dbReference type="EMBL" id="MEB4590863.1"/>
    </source>
</evidence>
<evidence type="ECO:0000313" key="4">
    <source>
        <dbReference type="Proteomes" id="UP001308005"/>
    </source>
</evidence>
<accession>A0ABU6CVM4</accession>
<dbReference type="InterPro" id="IPR025161">
    <property type="entry name" value="IS402-like_dom"/>
</dbReference>
<gene>
    <name evidence="3" type="ORF">VSS37_07735</name>
</gene>
<sequence length="254" mass="28878">MTPRQALRDDQWERIKDLLPGWERHVGVTAQDNRRFVEAVLYRYKTGLPWRDLPERFGDFGVVHLRFSRWSQSGVWQRIFTLFTQDADNEYGMMDSTLVRAHPHSAGAIKREPKECQAIGLSRGGQSTKIHATVDALDNPTGFHLTPGQTSDLEGADVLLPGTAAETVIVDKAYDAQVRVIAPLEKGGKAVVIPPLSTRKTPRFYDRHLYQARHLIENFFSRLKRYRAIATRYDKTAQNFLGAIHLVAAVIWLN</sequence>
<evidence type="ECO:0000259" key="2">
    <source>
        <dbReference type="Pfam" id="PF13340"/>
    </source>
</evidence>
<evidence type="ECO:0000259" key="1">
    <source>
        <dbReference type="Pfam" id="PF01609"/>
    </source>
</evidence>
<dbReference type="InterPro" id="IPR002559">
    <property type="entry name" value="Transposase_11"/>
</dbReference>
<dbReference type="PANTHER" id="PTHR46637">
    <property type="entry name" value="TIS1421-TRANSPOSASE PROTEIN A"/>
    <property type="match status" value="1"/>
</dbReference>
<organism evidence="3 4">
    <name type="scientific">Candidatus Thiothrix phosphatis</name>
    <dbReference type="NCBI Taxonomy" id="3112415"/>
    <lineage>
        <taxon>Bacteria</taxon>
        <taxon>Pseudomonadati</taxon>
        <taxon>Pseudomonadota</taxon>
        <taxon>Gammaproteobacteria</taxon>
        <taxon>Thiotrichales</taxon>
        <taxon>Thiotrichaceae</taxon>
        <taxon>Thiothrix</taxon>
    </lineage>
</organism>
<dbReference type="Pfam" id="PF01609">
    <property type="entry name" value="DDE_Tnp_1"/>
    <property type="match status" value="1"/>
</dbReference>
<dbReference type="NCBIfam" id="NF033580">
    <property type="entry name" value="transpos_IS5_3"/>
    <property type="match status" value="1"/>
</dbReference>
<dbReference type="EMBL" id="JAYMYJ010000070">
    <property type="protein sequence ID" value="MEB4590863.1"/>
    <property type="molecule type" value="Genomic_DNA"/>
</dbReference>
<feature type="domain" description="Transposase IS4-like" evidence="1">
    <location>
        <begin position="94"/>
        <end position="250"/>
    </location>
</feature>
<comment type="caution">
    <text evidence="3">The sequence shown here is derived from an EMBL/GenBank/DDBJ whole genome shotgun (WGS) entry which is preliminary data.</text>
</comment>
<name>A0ABU6CVM4_9GAMM</name>